<evidence type="ECO:0000313" key="3">
    <source>
        <dbReference type="Proteomes" id="UP001244341"/>
    </source>
</evidence>
<sequence>MKPWPPGGSTSSNLYVSKLRGNNVGAAVAQMTLVVDAAAQTATYSLMMYNINGYTMSHIHKGNSTTSGPPVVLLLPGLKAGQNTTIAAADLPTIAPIDICSMTYTSKFAAADLVQLNGVAFSWTDFMTNLAAGTLYANIHTATAPAGLIRGQFMPIKGWKSNVKASCGDREGWKLGK</sequence>
<protein>
    <recommendedName>
        <fullName evidence="1">CHRD domain-containing protein</fullName>
    </recommendedName>
</protein>
<proteinExistence type="predicted"/>
<keyword evidence="3" id="KW-1185">Reference proteome</keyword>
<organism evidence="2 3">
    <name type="scientific">Tetradesmus obliquus</name>
    <name type="common">Green alga</name>
    <name type="synonym">Acutodesmus obliquus</name>
    <dbReference type="NCBI Taxonomy" id="3088"/>
    <lineage>
        <taxon>Eukaryota</taxon>
        <taxon>Viridiplantae</taxon>
        <taxon>Chlorophyta</taxon>
        <taxon>core chlorophytes</taxon>
        <taxon>Chlorophyceae</taxon>
        <taxon>CS clade</taxon>
        <taxon>Sphaeropleales</taxon>
        <taxon>Scenedesmaceae</taxon>
        <taxon>Tetradesmus</taxon>
    </lineage>
</organism>
<dbReference type="Pfam" id="PF07452">
    <property type="entry name" value="CHRD"/>
    <property type="match status" value="1"/>
</dbReference>
<accession>A0ABY8TKR8</accession>
<dbReference type="InterPro" id="IPR010895">
    <property type="entry name" value="CHRD"/>
</dbReference>
<evidence type="ECO:0000313" key="2">
    <source>
        <dbReference type="EMBL" id="WIA09575.1"/>
    </source>
</evidence>
<dbReference type="SMART" id="SM00754">
    <property type="entry name" value="CHRD"/>
    <property type="match status" value="1"/>
</dbReference>
<dbReference type="Proteomes" id="UP001244341">
    <property type="component" value="Chromosome 1b"/>
</dbReference>
<gene>
    <name evidence="2" type="ORF">OEZ85_008967</name>
</gene>
<dbReference type="EMBL" id="CP126208">
    <property type="protein sequence ID" value="WIA09575.1"/>
    <property type="molecule type" value="Genomic_DNA"/>
</dbReference>
<reference evidence="2 3" key="1">
    <citation type="submission" date="2023-05" db="EMBL/GenBank/DDBJ databases">
        <title>A 100% complete, gapless, phased diploid assembly of the Scenedesmus obliquus UTEX 3031 genome.</title>
        <authorList>
            <person name="Biondi T.C."/>
            <person name="Hanschen E.R."/>
            <person name="Kwon T."/>
            <person name="Eng W."/>
            <person name="Kruse C.P.S."/>
            <person name="Koehler S.I."/>
            <person name="Kunde Y."/>
            <person name="Gleasner C.D."/>
            <person name="You Mak K.T."/>
            <person name="Polle J."/>
            <person name="Hovde B.T."/>
            <person name="Starkenburg S.R."/>
        </authorList>
    </citation>
    <scope>NUCLEOTIDE SEQUENCE [LARGE SCALE GENOMIC DNA]</scope>
    <source>
        <strain evidence="2 3">DOE0152z</strain>
    </source>
</reference>
<evidence type="ECO:0000259" key="1">
    <source>
        <dbReference type="SMART" id="SM00754"/>
    </source>
</evidence>
<feature type="domain" description="CHRD" evidence="1">
    <location>
        <begin position="13"/>
        <end position="155"/>
    </location>
</feature>
<name>A0ABY8TKR8_TETOB</name>